<keyword evidence="11 13" id="KW-0234">DNA repair</keyword>
<evidence type="ECO:0000256" key="2">
    <source>
        <dbReference type="ARBA" id="ARBA00022490"/>
    </source>
</evidence>
<dbReference type="AlphaFoldDB" id="A0A4U8T9E1"/>
<feature type="binding site" evidence="13">
    <location>
        <position position="68"/>
    </location>
    <ligand>
        <name>Mg(2+)</name>
        <dbReference type="ChEBI" id="CHEBI:18420"/>
        <label>2</label>
    </ligand>
</feature>
<evidence type="ECO:0000256" key="12">
    <source>
        <dbReference type="ARBA" id="ARBA00029354"/>
    </source>
</evidence>
<dbReference type="InterPro" id="IPR036397">
    <property type="entry name" value="RNaseH_sf"/>
</dbReference>
<keyword evidence="5 13" id="KW-0255">Endonuclease</keyword>
<evidence type="ECO:0000256" key="6">
    <source>
        <dbReference type="ARBA" id="ARBA00022763"/>
    </source>
</evidence>
<dbReference type="GO" id="GO:0006310">
    <property type="term" value="P:DNA recombination"/>
    <property type="evidence" value="ECO:0007669"/>
    <property type="project" value="UniProtKB-UniRule"/>
</dbReference>
<keyword evidence="2 13" id="KW-0963">Cytoplasm</keyword>
<dbReference type="GO" id="GO:0048476">
    <property type="term" value="C:Holliday junction resolvase complex"/>
    <property type="evidence" value="ECO:0007669"/>
    <property type="project" value="UniProtKB-UniRule"/>
</dbReference>
<keyword evidence="4 13" id="KW-0479">Metal-binding</keyword>
<keyword evidence="16" id="KW-1185">Reference proteome</keyword>
<comment type="function">
    <text evidence="13">The RuvA-RuvB-RuvC complex processes Holliday junction (HJ) DNA during genetic recombination and DNA repair. Endonuclease that resolves HJ intermediates. Cleaves cruciform DNA by making single-stranded nicks across the HJ at symmetrical positions within the homologous arms, yielding a 5'-phosphate and a 3'-hydroxyl group; requires a central core of homology in the junction. The consensus cleavage sequence is 5'-(A/T)TT(C/G)-3'. Cleavage occurs on the 3'-side of the TT dinucleotide at the point of strand exchange. HJ branch migration catalyzed by RuvA-RuvB allows RuvC to scan DNA until it finds its consensus sequence, where it cleaves and resolves the cruciform DNA.</text>
</comment>
<dbReference type="GO" id="GO:0003677">
    <property type="term" value="F:DNA binding"/>
    <property type="evidence" value="ECO:0007669"/>
    <property type="project" value="UniProtKB-KW"/>
</dbReference>
<dbReference type="RefSeq" id="WP_052057971.1">
    <property type="nucleotide sequence ID" value="NZ_JRPR02000004.1"/>
</dbReference>
<dbReference type="FunFam" id="3.30.420.10:FF:000002">
    <property type="entry name" value="Crossover junction endodeoxyribonuclease RuvC"/>
    <property type="match status" value="1"/>
</dbReference>
<dbReference type="PRINTS" id="PR00696">
    <property type="entry name" value="RSOLVASERUVC"/>
</dbReference>
<evidence type="ECO:0000256" key="5">
    <source>
        <dbReference type="ARBA" id="ARBA00022759"/>
    </source>
</evidence>
<dbReference type="PANTHER" id="PTHR30194">
    <property type="entry name" value="CROSSOVER JUNCTION ENDODEOXYRIBONUCLEASE RUVC"/>
    <property type="match status" value="1"/>
</dbReference>
<dbReference type="Gene3D" id="3.30.420.10">
    <property type="entry name" value="Ribonuclease H-like superfamily/Ribonuclease H"/>
    <property type="match status" value="1"/>
</dbReference>
<comment type="subunit">
    <text evidence="13">Homodimer which binds Holliday junction (HJ) DNA. The HJ becomes 2-fold symmetrical on binding to RuvC with unstacked arms; it has a different conformation from HJ DNA in complex with RuvA. In the full resolvosome a probable DNA-RuvA(4)-RuvB(12)-RuvC(2) complex forms which resolves the HJ.</text>
</comment>
<dbReference type="GO" id="GO:0005737">
    <property type="term" value="C:cytoplasm"/>
    <property type="evidence" value="ECO:0007669"/>
    <property type="project" value="UniProtKB-SubCell"/>
</dbReference>
<feature type="binding site" evidence="13">
    <location>
        <position position="141"/>
    </location>
    <ligand>
        <name>Mg(2+)</name>
        <dbReference type="ChEBI" id="CHEBI:18420"/>
        <label>1</label>
    </ligand>
</feature>
<evidence type="ECO:0000256" key="13">
    <source>
        <dbReference type="HAMAP-Rule" id="MF_00034"/>
    </source>
</evidence>
<comment type="cofactor">
    <cofactor evidence="13">
        <name>Mg(2+)</name>
        <dbReference type="ChEBI" id="CHEBI:18420"/>
    </cofactor>
    <text evidence="13">Binds 2 Mg(2+) ion per subunit.</text>
</comment>
<evidence type="ECO:0000256" key="8">
    <source>
        <dbReference type="ARBA" id="ARBA00022842"/>
    </source>
</evidence>
<feature type="active site" evidence="13">
    <location>
        <position position="7"/>
    </location>
</feature>
<keyword evidence="6 13" id="KW-0227">DNA damage</keyword>
<keyword evidence="9 13" id="KW-0238">DNA-binding</keyword>
<dbReference type="Pfam" id="PF02075">
    <property type="entry name" value="RuvC"/>
    <property type="match status" value="1"/>
</dbReference>
<keyword evidence="8 13" id="KW-0460">Magnesium</keyword>
<dbReference type="GO" id="GO:0000287">
    <property type="term" value="F:magnesium ion binding"/>
    <property type="evidence" value="ECO:0007669"/>
    <property type="project" value="UniProtKB-UniRule"/>
</dbReference>
<sequence length="177" mass="19322">MHILGIDPGSRNCGYAVIDYAPMSRKLKLLEAGFIKIKQRHLQAQILECIEGIDLILKHFSIDEVAIEDIFFAYNPKSVIKLAQFRGALSLKILQDVGNFAEYTPLQVKKALTGNGKADKAQVAFMVKKILGIRADIKPLDISDAIAIAITHSQRIGALDSINPAKNSTINPAAGQI</sequence>
<dbReference type="OrthoDB" id="9805499at2"/>
<comment type="caution">
    <text evidence="15">The sequence shown here is derived from an EMBL/GenBank/DDBJ whole genome shotgun (WGS) entry which is preliminary data.</text>
</comment>
<keyword evidence="3 13" id="KW-0540">Nuclease</keyword>
<evidence type="ECO:0000256" key="3">
    <source>
        <dbReference type="ARBA" id="ARBA00022722"/>
    </source>
</evidence>
<name>A0A4U8T9E1_9HELI</name>
<evidence type="ECO:0000256" key="4">
    <source>
        <dbReference type="ARBA" id="ARBA00022723"/>
    </source>
</evidence>
<comment type="catalytic activity">
    <reaction evidence="12 13">
        <text>Endonucleolytic cleavage at a junction such as a reciprocal single-stranded crossover between two homologous DNA duplexes (Holliday junction).</text>
        <dbReference type="EC" id="3.1.21.10"/>
    </reaction>
</comment>
<accession>A0A4U8T9E1</accession>
<dbReference type="InterPro" id="IPR012337">
    <property type="entry name" value="RNaseH-like_sf"/>
</dbReference>
<dbReference type="Proteomes" id="UP000029733">
    <property type="component" value="Unassembled WGS sequence"/>
</dbReference>
<evidence type="ECO:0000256" key="1">
    <source>
        <dbReference type="ARBA" id="ARBA00009518"/>
    </source>
</evidence>
<dbReference type="InterPro" id="IPR002176">
    <property type="entry name" value="X-over_junc_endoDNase_RuvC"/>
</dbReference>
<dbReference type="PANTHER" id="PTHR30194:SF3">
    <property type="entry name" value="CROSSOVER JUNCTION ENDODEOXYRIBONUCLEASE RUVC"/>
    <property type="match status" value="1"/>
</dbReference>
<dbReference type="CDD" id="cd16962">
    <property type="entry name" value="RuvC"/>
    <property type="match status" value="1"/>
</dbReference>
<keyword evidence="10 13" id="KW-0233">DNA recombination</keyword>
<dbReference type="InterPro" id="IPR020563">
    <property type="entry name" value="X-over_junc_endoDNase_Mg_BS"/>
</dbReference>
<evidence type="ECO:0000256" key="7">
    <source>
        <dbReference type="ARBA" id="ARBA00022801"/>
    </source>
</evidence>
<evidence type="ECO:0000256" key="9">
    <source>
        <dbReference type="ARBA" id="ARBA00023125"/>
    </source>
</evidence>
<gene>
    <name evidence="13 15" type="primary">ruvC</name>
    <name evidence="15" type="ORF">LS71_006435</name>
</gene>
<keyword evidence="7 13" id="KW-0378">Hydrolase</keyword>
<evidence type="ECO:0000256" key="10">
    <source>
        <dbReference type="ARBA" id="ARBA00023172"/>
    </source>
</evidence>
<evidence type="ECO:0000313" key="15">
    <source>
        <dbReference type="EMBL" id="TLD96355.1"/>
    </source>
</evidence>
<organism evidence="15 16">
    <name type="scientific">Helicobacter jaachi</name>
    <dbReference type="NCBI Taxonomy" id="1677920"/>
    <lineage>
        <taxon>Bacteria</taxon>
        <taxon>Pseudomonadati</taxon>
        <taxon>Campylobacterota</taxon>
        <taxon>Epsilonproteobacteria</taxon>
        <taxon>Campylobacterales</taxon>
        <taxon>Helicobacteraceae</taxon>
        <taxon>Helicobacter</taxon>
    </lineage>
</organism>
<protein>
    <recommendedName>
        <fullName evidence="13 14">Crossover junction endodeoxyribonuclease RuvC</fullName>
        <ecNumber evidence="13 14">3.1.21.10</ecNumber>
    </recommendedName>
    <alternativeName>
        <fullName evidence="13">Holliday junction nuclease RuvC</fullName>
    </alternativeName>
    <alternativeName>
        <fullName evidence="13">Holliday junction resolvase RuvC</fullName>
    </alternativeName>
</protein>
<reference evidence="15 16" key="1">
    <citation type="journal article" date="2014" name="Genome Announc.">
        <title>Draft genome sequences of eight enterohepatic helicobacter species isolated from both laboratory and wild rodents.</title>
        <authorList>
            <person name="Sheh A."/>
            <person name="Shen Z."/>
            <person name="Fox J.G."/>
        </authorList>
    </citation>
    <scope>NUCLEOTIDE SEQUENCE [LARGE SCALE GENOMIC DNA]</scope>
    <source>
        <strain evidence="15 16">MIT 09-6949</strain>
    </source>
</reference>
<dbReference type="NCBIfam" id="TIGR00228">
    <property type="entry name" value="ruvC"/>
    <property type="match status" value="1"/>
</dbReference>
<dbReference type="SUPFAM" id="SSF53098">
    <property type="entry name" value="Ribonuclease H-like"/>
    <property type="match status" value="1"/>
</dbReference>
<proteinExistence type="inferred from homology"/>
<evidence type="ECO:0000256" key="11">
    <source>
        <dbReference type="ARBA" id="ARBA00023204"/>
    </source>
</evidence>
<dbReference type="GO" id="GO:0008821">
    <property type="term" value="F:crossover junction DNA endonuclease activity"/>
    <property type="evidence" value="ECO:0007669"/>
    <property type="project" value="UniProtKB-UniRule"/>
</dbReference>
<dbReference type="GO" id="GO:0006281">
    <property type="term" value="P:DNA repair"/>
    <property type="evidence" value="ECO:0007669"/>
    <property type="project" value="UniProtKB-UniRule"/>
</dbReference>
<comment type="subcellular location">
    <subcellularLocation>
        <location evidence="13">Cytoplasm</location>
    </subcellularLocation>
</comment>
<feature type="binding site" evidence="13">
    <location>
        <position position="7"/>
    </location>
    <ligand>
        <name>Mg(2+)</name>
        <dbReference type="ChEBI" id="CHEBI:18420"/>
        <label>1</label>
    </ligand>
</feature>
<dbReference type="EMBL" id="JRPR02000004">
    <property type="protein sequence ID" value="TLD96355.1"/>
    <property type="molecule type" value="Genomic_DNA"/>
</dbReference>
<comment type="similarity">
    <text evidence="1 13">Belongs to the RuvC family.</text>
</comment>
<feature type="active site" evidence="13">
    <location>
        <position position="68"/>
    </location>
</feature>
<dbReference type="PROSITE" id="PS01321">
    <property type="entry name" value="RUVC"/>
    <property type="match status" value="1"/>
</dbReference>
<dbReference type="HAMAP" id="MF_00034">
    <property type="entry name" value="RuvC"/>
    <property type="match status" value="1"/>
</dbReference>
<feature type="active site" evidence="13">
    <location>
        <position position="141"/>
    </location>
</feature>
<dbReference type="EC" id="3.1.21.10" evidence="13 14"/>
<evidence type="ECO:0000256" key="14">
    <source>
        <dbReference type="NCBIfam" id="TIGR00228"/>
    </source>
</evidence>
<evidence type="ECO:0000313" key="16">
    <source>
        <dbReference type="Proteomes" id="UP000029733"/>
    </source>
</evidence>